<dbReference type="CDD" id="cd00161">
    <property type="entry name" value="beta-trefoil_Ricin-like"/>
    <property type="match status" value="3"/>
</dbReference>
<evidence type="ECO:0000256" key="3">
    <source>
        <dbReference type="SAM" id="SignalP"/>
    </source>
</evidence>
<keyword evidence="2" id="KW-0677">Repeat</keyword>
<dbReference type="Proteomes" id="UP000556329">
    <property type="component" value="Unassembled WGS sequence"/>
</dbReference>
<dbReference type="PANTHER" id="PTHR46652">
    <property type="entry name" value="LEUCINE-RICH REPEAT AND IQ DOMAIN-CONTAINING PROTEIN 1-RELATED"/>
    <property type="match status" value="1"/>
</dbReference>
<name>A0A841P7I4_9HYPH</name>
<keyword evidence="3" id="KW-0732">Signal</keyword>
<proteinExistence type="predicted"/>
<dbReference type="EMBL" id="JACHEF010000001">
    <property type="protein sequence ID" value="MBB6408798.1"/>
    <property type="molecule type" value="Genomic_DNA"/>
</dbReference>
<gene>
    <name evidence="5" type="ORF">HNQ71_001442</name>
</gene>
<dbReference type="AlphaFoldDB" id="A0A841P7I4"/>
<dbReference type="InterPro" id="IPR050836">
    <property type="entry name" value="SDS22/Internalin_LRR"/>
</dbReference>
<evidence type="ECO:0000313" key="6">
    <source>
        <dbReference type="Proteomes" id="UP000556329"/>
    </source>
</evidence>
<evidence type="ECO:0000313" key="5">
    <source>
        <dbReference type="EMBL" id="MBB6408798.1"/>
    </source>
</evidence>
<dbReference type="Gene3D" id="3.80.10.10">
    <property type="entry name" value="Ribonuclease Inhibitor"/>
    <property type="match status" value="1"/>
</dbReference>
<organism evidence="5 6">
    <name type="scientific">Mesorhizobium sangaii</name>
    <dbReference type="NCBI Taxonomy" id="505389"/>
    <lineage>
        <taxon>Bacteria</taxon>
        <taxon>Pseudomonadati</taxon>
        <taxon>Pseudomonadota</taxon>
        <taxon>Alphaproteobacteria</taxon>
        <taxon>Hyphomicrobiales</taxon>
        <taxon>Phyllobacteriaceae</taxon>
        <taxon>Mesorhizobium</taxon>
    </lineage>
</organism>
<feature type="domain" description="Ricin B lectin" evidence="4">
    <location>
        <begin position="424"/>
        <end position="561"/>
    </location>
</feature>
<dbReference type="InterPro" id="IPR032675">
    <property type="entry name" value="LRR_dom_sf"/>
</dbReference>
<dbReference type="SUPFAM" id="SSF52058">
    <property type="entry name" value="L domain-like"/>
    <property type="match status" value="1"/>
</dbReference>
<accession>A0A841P7I4</accession>
<feature type="chain" id="PRO_5032740681" description="Ricin B lectin domain-containing protein" evidence="3">
    <location>
        <begin position="26"/>
        <end position="706"/>
    </location>
</feature>
<dbReference type="PANTHER" id="PTHR46652:SF3">
    <property type="entry name" value="LEUCINE-RICH REPEAT-CONTAINING PROTEIN 9"/>
    <property type="match status" value="1"/>
</dbReference>
<dbReference type="SUPFAM" id="SSF50370">
    <property type="entry name" value="Ricin B-like lectins"/>
    <property type="match status" value="2"/>
</dbReference>
<feature type="signal peptide" evidence="3">
    <location>
        <begin position="1"/>
        <end position="25"/>
    </location>
</feature>
<dbReference type="SMART" id="SM00458">
    <property type="entry name" value="RICIN"/>
    <property type="match status" value="2"/>
</dbReference>
<dbReference type="InterPro" id="IPR003591">
    <property type="entry name" value="Leu-rich_rpt_typical-subtyp"/>
</dbReference>
<dbReference type="SMART" id="SM00365">
    <property type="entry name" value="LRR_SD22"/>
    <property type="match status" value="3"/>
</dbReference>
<feature type="domain" description="Ricin B lectin" evidence="4">
    <location>
        <begin position="564"/>
        <end position="701"/>
    </location>
</feature>
<dbReference type="PRINTS" id="PR00019">
    <property type="entry name" value="LEURICHRPT"/>
</dbReference>
<evidence type="ECO:0000259" key="4">
    <source>
        <dbReference type="SMART" id="SM00458"/>
    </source>
</evidence>
<dbReference type="SMART" id="SM00369">
    <property type="entry name" value="LRR_TYP"/>
    <property type="match status" value="3"/>
</dbReference>
<dbReference type="Pfam" id="PF00652">
    <property type="entry name" value="Ricin_B_lectin"/>
    <property type="match status" value="2"/>
</dbReference>
<sequence>MNRIARSLLHLLALLAVIQAGPARAEEPKVVLLEDPTLNATRLHYPLLISEGRGYRIRCNDQADEEAVIRGLGFATVPSQVLTVVDNAVIAADPAANPLLCPSGENYPIKVFAHDGGSGIVYYLQFPTDFGSPSFSDQLYIPGCAPLVEGLKLNLNQAIDADPTPFFVGKVHTIACVAGPPVVGRTTTFASWCIKDDLDPAQRTTVEELLDLTPGGGAALGNPVACASAQDFLASSSTLDLAGRRLTNLEPLATLTHLTSLTLSGNDIADIRDLEKLTKLTFLDLSRNRISNISVAAVMKDLADADLSSNQIADLRPLASARALTRLVLSNNKIVDVSPLRFLQDLTTLDLSKNRIADARPLTSLTKLAAPNLRANRLATAQSVSAILPFNPSLDGNPVCISRPEQSTVASGKIFEACITTVKEADVVLANMQTGKCLAVAEGRLDNNAPAVQFTCDGDQWRRWKLVETDDGFQLQNVRTGKCLTIAGGVSTDNNVPALQFDCDRDASRHWKLTATGDGFQAENVQTGKCLTIAGGESTDDDVPALQFNCDRHPSRFWSIRAADPEVMLVNRQTERCLSVAEGRTDNNAPTVQFDCDGSQWQRWRLVETGDGFQVANVQTGKCLTIAGGISTENNIPALQFNCDSDPSRRWNLVETRDGVQAENVQTGKCLTIAGGVSNLNNIPALQFTCDRDPSGYWTIKAADER</sequence>
<dbReference type="Pfam" id="PF12799">
    <property type="entry name" value="LRR_4"/>
    <property type="match status" value="1"/>
</dbReference>
<dbReference type="Gene3D" id="2.80.10.50">
    <property type="match status" value="2"/>
</dbReference>
<dbReference type="InterPro" id="IPR035992">
    <property type="entry name" value="Ricin_B-like_lectins"/>
</dbReference>
<comment type="caution">
    <text evidence="5">The sequence shown here is derived from an EMBL/GenBank/DDBJ whole genome shotgun (WGS) entry which is preliminary data.</text>
</comment>
<evidence type="ECO:0000256" key="1">
    <source>
        <dbReference type="ARBA" id="ARBA00022614"/>
    </source>
</evidence>
<dbReference type="InterPro" id="IPR000772">
    <property type="entry name" value="Ricin_B_lectin"/>
</dbReference>
<evidence type="ECO:0000256" key="2">
    <source>
        <dbReference type="ARBA" id="ARBA00022737"/>
    </source>
</evidence>
<dbReference type="Pfam" id="PF13516">
    <property type="entry name" value="LRR_6"/>
    <property type="match status" value="1"/>
</dbReference>
<dbReference type="PROSITE" id="PS51450">
    <property type="entry name" value="LRR"/>
    <property type="match status" value="4"/>
</dbReference>
<keyword evidence="6" id="KW-1185">Reference proteome</keyword>
<dbReference type="InterPro" id="IPR001611">
    <property type="entry name" value="Leu-rich_rpt"/>
</dbReference>
<protein>
    <recommendedName>
        <fullName evidence="4">Ricin B lectin domain-containing protein</fullName>
    </recommendedName>
</protein>
<keyword evidence="1" id="KW-0433">Leucine-rich repeat</keyword>
<dbReference type="PROSITE" id="PS50231">
    <property type="entry name" value="RICIN_B_LECTIN"/>
    <property type="match status" value="2"/>
</dbReference>
<dbReference type="InterPro" id="IPR025875">
    <property type="entry name" value="Leu-rich_rpt_4"/>
</dbReference>
<reference evidence="5 6" key="1">
    <citation type="submission" date="2020-08" db="EMBL/GenBank/DDBJ databases">
        <title>Genomic Encyclopedia of Type Strains, Phase IV (KMG-IV): sequencing the most valuable type-strain genomes for metagenomic binning, comparative biology and taxonomic classification.</title>
        <authorList>
            <person name="Goeker M."/>
        </authorList>
    </citation>
    <scope>NUCLEOTIDE SEQUENCE [LARGE SCALE GENOMIC DNA]</scope>
    <source>
        <strain evidence="5 6">DSM 100039</strain>
    </source>
</reference>
<dbReference type="RefSeq" id="WP_184871811.1">
    <property type="nucleotide sequence ID" value="NZ_JACHEF010000001.1"/>
</dbReference>